<accession>A0ABQ6JFB7</accession>
<organism evidence="2 3">
    <name type="scientific">Angustibacter aerolatus</name>
    <dbReference type="NCBI Taxonomy" id="1162965"/>
    <lineage>
        <taxon>Bacteria</taxon>
        <taxon>Bacillati</taxon>
        <taxon>Actinomycetota</taxon>
        <taxon>Actinomycetes</taxon>
        <taxon>Kineosporiales</taxon>
        <taxon>Kineosporiaceae</taxon>
    </lineage>
</organism>
<dbReference type="Proteomes" id="UP001157017">
    <property type="component" value="Unassembled WGS sequence"/>
</dbReference>
<keyword evidence="1" id="KW-0472">Membrane</keyword>
<feature type="transmembrane region" description="Helical" evidence="1">
    <location>
        <begin position="120"/>
        <end position="139"/>
    </location>
</feature>
<evidence type="ECO:0000313" key="2">
    <source>
        <dbReference type="EMBL" id="GMA85834.1"/>
    </source>
</evidence>
<feature type="transmembrane region" description="Helical" evidence="1">
    <location>
        <begin position="12"/>
        <end position="34"/>
    </location>
</feature>
<protein>
    <recommendedName>
        <fullName evidence="4">Integral membrane protein</fullName>
    </recommendedName>
</protein>
<keyword evidence="3" id="KW-1185">Reference proteome</keyword>
<evidence type="ECO:0000256" key="1">
    <source>
        <dbReference type="SAM" id="Phobius"/>
    </source>
</evidence>
<name>A0ABQ6JFB7_9ACTN</name>
<evidence type="ECO:0000313" key="3">
    <source>
        <dbReference type="Proteomes" id="UP001157017"/>
    </source>
</evidence>
<evidence type="ECO:0008006" key="4">
    <source>
        <dbReference type="Google" id="ProtNLM"/>
    </source>
</evidence>
<gene>
    <name evidence="2" type="ORF">GCM10025868_10840</name>
</gene>
<sequence length="197" mass="19402">MTSTALGSGSGRLLRAGAGSLCAVGLSLVAHLAGGGSAPGWLPLLALVALVTTAATLLAGRRRGPVAIAAALGGAQVALHTAFTRLAATGGCPPVETTHLHAGALDGCAPAMESMHGGRAMLLAHALATLVIALVLAVGERALWLLAAWTVPALPGAPRLPATGGAARRRDTAVLLPRRPVVHGGASRRGPPVPLPA</sequence>
<dbReference type="EMBL" id="BSUZ01000001">
    <property type="protein sequence ID" value="GMA85834.1"/>
    <property type="molecule type" value="Genomic_DNA"/>
</dbReference>
<comment type="caution">
    <text evidence="2">The sequence shown here is derived from an EMBL/GenBank/DDBJ whole genome shotgun (WGS) entry which is preliminary data.</text>
</comment>
<keyword evidence="1" id="KW-1133">Transmembrane helix</keyword>
<feature type="transmembrane region" description="Helical" evidence="1">
    <location>
        <begin position="40"/>
        <end position="59"/>
    </location>
</feature>
<reference evidence="3" key="1">
    <citation type="journal article" date="2019" name="Int. J. Syst. Evol. Microbiol.">
        <title>The Global Catalogue of Microorganisms (GCM) 10K type strain sequencing project: providing services to taxonomists for standard genome sequencing and annotation.</title>
        <authorList>
            <consortium name="The Broad Institute Genomics Platform"/>
            <consortium name="The Broad Institute Genome Sequencing Center for Infectious Disease"/>
            <person name="Wu L."/>
            <person name="Ma J."/>
        </authorList>
    </citation>
    <scope>NUCLEOTIDE SEQUENCE [LARGE SCALE GENOMIC DNA]</scope>
    <source>
        <strain evidence="3">NBRC 108730</strain>
    </source>
</reference>
<keyword evidence="1" id="KW-0812">Transmembrane</keyword>
<proteinExistence type="predicted"/>